<dbReference type="Gene3D" id="3.30.70.1070">
    <property type="entry name" value="Sporulation related repeat"/>
    <property type="match status" value="1"/>
</dbReference>
<sequence length="324" mass="32982">MADYTYDGAYGAPASVKVASLAHWLGAAASVALVVGVGVWGYKVMARDVSGVPVVMALAGPMREAPVDPGGTLADHQGLAVNTVAGLGAAASPADRLVLAPRAAGLGAEDVAAGLLVPAERPEPMRTSLAANAEIVEIEPRLPENPDAQLAALVESIGGEALEPLDGGDVVPVVTSVGETSLAEDTTQAASLGPGLARSLRPNLRPAGLRSAAAAPQASAAVAEGAAPAVATREIDPSQLASGTRLVQIGAYDSAELARSEWDKLGGRLGEFLDGKDRVVQKASSGGRTFYRLRAHGFEDLADARRFCSALVSQNIDCIPVVTR</sequence>
<keyword evidence="4" id="KW-1185">Reference proteome</keyword>
<reference evidence="3 4" key="1">
    <citation type="submission" date="2019-12" db="EMBL/GenBank/DDBJ databases">
        <title>Complete Genome Sequence of a Quorum-Sensing Bacterium,Rhodobacteraceae bacterium C31, Isolated from a marine microalgae symbiotic bacteria.</title>
        <authorList>
            <person name="Zhang Y."/>
        </authorList>
    </citation>
    <scope>NUCLEOTIDE SEQUENCE [LARGE SCALE GENOMIC DNA]</scope>
    <source>
        <strain evidence="3 4">C31</strain>
    </source>
</reference>
<organism evidence="3 4">
    <name type="scientific">Ponticoccus alexandrii</name>
    <dbReference type="NCBI Taxonomy" id="1943633"/>
    <lineage>
        <taxon>Bacteria</taxon>
        <taxon>Pseudomonadati</taxon>
        <taxon>Pseudomonadota</taxon>
        <taxon>Alphaproteobacteria</taxon>
        <taxon>Rhodobacterales</taxon>
        <taxon>Roseobacteraceae</taxon>
        <taxon>Ponticoccus</taxon>
    </lineage>
</organism>
<keyword evidence="1" id="KW-1133">Transmembrane helix</keyword>
<evidence type="ECO:0000313" key="4">
    <source>
        <dbReference type="Proteomes" id="UP000596387"/>
    </source>
</evidence>
<dbReference type="Pfam" id="PF05036">
    <property type="entry name" value="SPOR"/>
    <property type="match status" value="1"/>
</dbReference>
<name>A0ABX7FAM5_9RHOB</name>
<accession>A0ABX7FAM5</accession>
<proteinExistence type="predicted"/>
<evidence type="ECO:0000313" key="3">
    <source>
        <dbReference type="EMBL" id="QRF66417.1"/>
    </source>
</evidence>
<dbReference type="SUPFAM" id="SSF110997">
    <property type="entry name" value="Sporulation related repeat"/>
    <property type="match status" value="1"/>
</dbReference>
<dbReference type="InterPro" id="IPR036680">
    <property type="entry name" value="SPOR-like_sf"/>
</dbReference>
<dbReference type="Proteomes" id="UP000596387">
    <property type="component" value="Chromosome"/>
</dbReference>
<keyword evidence="1" id="KW-0812">Transmembrane</keyword>
<gene>
    <name evidence="3" type="ORF">GQA70_08885</name>
</gene>
<feature type="transmembrane region" description="Helical" evidence="1">
    <location>
        <begin position="21"/>
        <end position="42"/>
    </location>
</feature>
<dbReference type="PROSITE" id="PS51724">
    <property type="entry name" value="SPOR"/>
    <property type="match status" value="1"/>
</dbReference>
<dbReference type="EMBL" id="CP047166">
    <property type="protein sequence ID" value="QRF66417.1"/>
    <property type="molecule type" value="Genomic_DNA"/>
</dbReference>
<feature type="domain" description="SPOR" evidence="2">
    <location>
        <begin position="239"/>
        <end position="324"/>
    </location>
</feature>
<evidence type="ECO:0000259" key="2">
    <source>
        <dbReference type="PROSITE" id="PS51724"/>
    </source>
</evidence>
<keyword evidence="1" id="KW-0472">Membrane</keyword>
<dbReference type="InterPro" id="IPR007730">
    <property type="entry name" value="SPOR-like_dom"/>
</dbReference>
<evidence type="ECO:0000256" key="1">
    <source>
        <dbReference type="SAM" id="Phobius"/>
    </source>
</evidence>
<dbReference type="RefSeq" id="WP_023852365.1">
    <property type="nucleotide sequence ID" value="NZ_CP047166.1"/>
</dbReference>
<protein>
    <submittedName>
        <fullName evidence="3">SPOR domain-containing protein</fullName>
    </submittedName>
</protein>